<keyword evidence="3" id="KW-0547">Nucleotide-binding</keyword>
<dbReference type="Gene3D" id="3.30.460.10">
    <property type="entry name" value="Beta Polymerase, domain 2"/>
    <property type="match status" value="2"/>
</dbReference>
<sequence>MFRRFDALTRAAGDGHPAGMTSPLHISRTPRPFDPDLGAETLTRFPDLSSDRAALIAGTGGTSPYLKSVLEQEAVWLTEALDDPQGAVARVFADCRALSFDQLKPGLRQAKRRVAGLTALADLSGGWTLEQVTTALTDFGALAADVAAKAEIATLIRRKKLPGQTEDDIETAAGMVILAMGKMGAHELNYSSDIDLIVLFDETRYDPDDFYEARQGMVRATRNFCATLSDRTADGYVFRTDLRLRPDPAVTPVCLATEAAERYYESLGRTWERAAYIKARACAGDIAAGEAFLQTLTPFVWRRHLDFAAIQDAHDMRLRIRENKGTGGPITVPGHDMKLGRGGIREIEFFTQTRQLIAGGRDRDLRVRGTVPGLAALAAKGWIPQDVAEKLTNHYRAHRDVEHRIQMVHDAQTHRVPKSQDGMERVACLMDLDLVELQANLKDRLTEVHDLTEGFFAPDAAPEPQAAPVAFDTDIIARWPTYPALRSQRGAQIFERIKPELLSRLSRTAKPDEALMALDGFLAGLPAGVQLFSLFEANTQLIDLLVDIVGTSHALAGHLSRNASVFDAVIGGSFFDDWPGEQVLQAELSDALAAEGDYERQLDTARRWTKEWHFRVGVHHLRGLIDGATAGRQYSDLASAVIASILPIVTAQFEAKHGPAPGRGMAVLGMGSLGAERLNSTSDLDLIVIYDPQGVEMSDGKRPLSTRPYFARFTQALITALTAPMAQGRLYEVDMRLRPSGSQGPVATSWSSFTNYQQNEAWVWEHLALTRARAVAGDASLGADIEAFRQEVLISPRDRTKVLTDVTEMRARLAAAKHPTDIWDAKTGPGRMLDIELMAQTGSLLAGNPARDVHSGLDAAVAVGVLNVADAQTLKDTYDLCWSVQTAARLLSGQGIEVEKIGEGGGAFLCRSAGFDQLSELEAALADGYAQANAVITAALDTTTLDRGQA</sequence>
<dbReference type="InterPro" id="IPR005190">
    <property type="entry name" value="GlnE_rpt_dom"/>
</dbReference>
<evidence type="ECO:0000313" key="10">
    <source>
        <dbReference type="Proteomes" id="UP000193077"/>
    </source>
</evidence>
<evidence type="ECO:0000259" key="8">
    <source>
        <dbReference type="Pfam" id="PF08335"/>
    </source>
</evidence>
<keyword evidence="2 9" id="KW-0548">Nucleotidyltransferase</keyword>
<evidence type="ECO:0000256" key="1">
    <source>
        <dbReference type="ARBA" id="ARBA00022679"/>
    </source>
</evidence>
<gene>
    <name evidence="9" type="primary">glnE</name>
    <name evidence="9" type="ORF">TRL7639_02351</name>
</gene>
<evidence type="ECO:0000313" key="9">
    <source>
        <dbReference type="EMBL" id="SLN44337.1"/>
    </source>
</evidence>
<organism evidence="9 10">
    <name type="scientific">Falsiruegeria litorea R37</name>
    <dbReference type="NCBI Taxonomy" id="1200284"/>
    <lineage>
        <taxon>Bacteria</taxon>
        <taxon>Pseudomonadati</taxon>
        <taxon>Pseudomonadota</taxon>
        <taxon>Alphaproteobacteria</taxon>
        <taxon>Rhodobacterales</taxon>
        <taxon>Roseobacteraceae</taxon>
        <taxon>Falsiruegeria</taxon>
    </lineage>
</organism>
<dbReference type="SUPFAM" id="SSF81301">
    <property type="entry name" value="Nucleotidyltransferase"/>
    <property type="match status" value="2"/>
</dbReference>
<dbReference type="Pfam" id="PF08335">
    <property type="entry name" value="GlnD_UR_UTase"/>
    <property type="match status" value="1"/>
</dbReference>
<keyword evidence="6" id="KW-0511">Multifunctional enzyme</keyword>
<dbReference type="GO" id="GO:0005524">
    <property type="term" value="F:ATP binding"/>
    <property type="evidence" value="ECO:0007669"/>
    <property type="project" value="UniProtKB-KW"/>
</dbReference>
<keyword evidence="5" id="KW-0460">Magnesium</keyword>
<dbReference type="CDD" id="cd05401">
    <property type="entry name" value="NT_GlnE_GlnD_like"/>
    <property type="match status" value="2"/>
</dbReference>
<feature type="domain" description="PII-uridylyltransferase/Glutamine-synthetase adenylyltransferase" evidence="8">
    <location>
        <begin position="316"/>
        <end position="456"/>
    </location>
</feature>
<accession>A0A1Y5SQJ0</accession>
<proteinExistence type="predicted"/>
<evidence type="ECO:0000256" key="5">
    <source>
        <dbReference type="ARBA" id="ARBA00022842"/>
    </source>
</evidence>
<dbReference type="EMBL" id="FWFO01000001">
    <property type="protein sequence ID" value="SLN44337.1"/>
    <property type="molecule type" value="Genomic_DNA"/>
</dbReference>
<dbReference type="Gene3D" id="1.20.120.330">
    <property type="entry name" value="Nucleotidyltransferases domain 2"/>
    <property type="match status" value="2"/>
</dbReference>
<dbReference type="PANTHER" id="PTHR30621">
    <property type="entry name" value="GLUTAMINE SYNTHETASE ADENYLYLTRANSFERASE"/>
    <property type="match status" value="1"/>
</dbReference>
<dbReference type="GO" id="GO:0005829">
    <property type="term" value="C:cytosol"/>
    <property type="evidence" value="ECO:0007669"/>
    <property type="project" value="TreeGrafter"/>
</dbReference>
<dbReference type="SUPFAM" id="SSF81593">
    <property type="entry name" value="Nucleotidyltransferase substrate binding subunit/domain"/>
    <property type="match status" value="2"/>
</dbReference>
<keyword evidence="9" id="KW-0436">Ligase</keyword>
<feature type="domain" description="Glutamate-ammonia ligase adenylyltransferase repeated" evidence="7">
    <location>
        <begin position="544"/>
        <end position="786"/>
    </location>
</feature>
<keyword evidence="4" id="KW-0067">ATP-binding</keyword>
<reference evidence="9 10" key="1">
    <citation type="submission" date="2017-03" db="EMBL/GenBank/DDBJ databases">
        <authorList>
            <person name="Afonso C.L."/>
            <person name="Miller P.J."/>
            <person name="Scott M.A."/>
            <person name="Spackman E."/>
            <person name="Goraichik I."/>
            <person name="Dimitrov K.M."/>
            <person name="Suarez D.L."/>
            <person name="Swayne D.E."/>
        </authorList>
    </citation>
    <scope>NUCLEOTIDE SEQUENCE [LARGE SCALE GENOMIC DNA]</scope>
    <source>
        <strain evidence="9 10">CECT 7639</strain>
    </source>
</reference>
<evidence type="ECO:0000256" key="3">
    <source>
        <dbReference type="ARBA" id="ARBA00022741"/>
    </source>
</evidence>
<evidence type="ECO:0000259" key="7">
    <source>
        <dbReference type="Pfam" id="PF03710"/>
    </source>
</evidence>
<dbReference type="Pfam" id="PF03710">
    <property type="entry name" value="GlnE"/>
    <property type="match status" value="2"/>
</dbReference>
<evidence type="ECO:0000256" key="2">
    <source>
        <dbReference type="ARBA" id="ARBA00022695"/>
    </source>
</evidence>
<feature type="domain" description="Glutamate-ammonia ligase adenylyltransferase repeated" evidence="7">
    <location>
        <begin position="66"/>
        <end position="294"/>
    </location>
</feature>
<dbReference type="GO" id="GO:0016874">
    <property type="term" value="F:ligase activity"/>
    <property type="evidence" value="ECO:0007669"/>
    <property type="project" value="UniProtKB-KW"/>
</dbReference>
<dbReference type="AlphaFoldDB" id="A0A1Y5SQJ0"/>
<keyword evidence="10" id="KW-1185">Reference proteome</keyword>
<keyword evidence="1 9" id="KW-0808">Transferase</keyword>
<dbReference type="InterPro" id="IPR043519">
    <property type="entry name" value="NT_sf"/>
</dbReference>
<evidence type="ECO:0000256" key="4">
    <source>
        <dbReference type="ARBA" id="ARBA00022840"/>
    </source>
</evidence>
<dbReference type="InterPro" id="IPR023057">
    <property type="entry name" value="GlnE"/>
</dbReference>
<protein>
    <submittedName>
        <fullName evidence="9">Glutamate-ammonia-ligase adenylyltransferase</fullName>
        <ecNumber evidence="9">2.7.7.42</ecNumber>
    </submittedName>
</protein>
<name>A0A1Y5SQJ0_9RHOB</name>
<dbReference type="Proteomes" id="UP000193077">
    <property type="component" value="Unassembled WGS sequence"/>
</dbReference>
<dbReference type="PANTHER" id="PTHR30621:SF0">
    <property type="entry name" value="BIFUNCTIONAL GLUTAMINE SYNTHETASE ADENYLYLTRANSFERASE_ADENYLYL-REMOVING ENZYME"/>
    <property type="match status" value="1"/>
</dbReference>
<dbReference type="EC" id="2.7.7.42" evidence="9"/>
<evidence type="ECO:0000256" key="6">
    <source>
        <dbReference type="ARBA" id="ARBA00023268"/>
    </source>
</evidence>
<dbReference type="GO" id="GO:0000820">
    <property type="term" value="P:regulation of glutamine family amino acid metabolic process"/>
    <property type="evidence" value="ECO:0007669"/>
    <property type="project" value="TreeGrafter"/>
</dbReference>
<dbReference type="InterPro" id="IPR013546">
    <property type="entry name" value="PII_UdlTrfase/GS_AdlTrfase"/>
</dbReference>
<dbReference type="GO" id="GO:0008882">
    <property type="term" value="F:[glutamate-ammonia-ligase] adenylyltransferase activity"/>
    <property type="evidence" value="ECO:0007669"/>
    <property type="project" value="UniProtKB-EC"/>
</dbReference>